<organism evidence="2 3">
    <name type="scientific">Alteromonas aestuariivivens</name>
    <dbReference type="NCBI Taxonomy" id="1938339"/>
    <lineage>
        <taxon>Bacteria</taxon>
        <taxon>Pseudomonadati</taxon>
        <taxon>Pseudomonadota</taxon>
        <taxon>Gammaproteobacteria</taxon>
        <taxon>Alteromonadales</taxon>
        <taxon>Alteromonadaceae</taxon>
        <taxon>Alteromonas/Salinimonas group</taxon>
        <taxon>Alteromonas</taxon>
    </lineage>
</organism>
<dbReference type="Proteomes" id="UP000256561">
    <property type="component" value="Unassembled WGS sequence"/>
</dbReference>
<evidence type="ECO:0000313" key="3">
    <source>
        <dbReference type="Proteomes" id="UP000256561"/>
    </source>
</evidence>
<feature type="signal peptide" evidence="1">
    <location>
        <begin position="1"/>
        <end position="20"/>
    </location>
</feature>
<accession>A0A3D8M3R6</accession>
<sequence>MFRKQPIELALLFLATSLLAACATQPTQVKADIPLVHSYYKQVSEQYNLQQAKIIPLENPVTGQAILIDQQRFEVGPEYFSALGQLCFKLHPVYQQASLSSPSRSICKTDDGWMALAPLVTFQPHNSDGFQQQ</sequence>
<gene>
    <name evidence="2" type="ORF">DXV75_14240</name>
</gene>
<protein>
    <submittedName>
        <fullName evidence="2">Uncharacterized protein</fullName>
    </submittedName>
</protein>
<dbReference type="EMBL" id="QRHA01000011">
    <property type="protein sequence ID" value="RDV24373.1"/>
    <property type="molecule type" value="Genomic_DNA"/>
</dbReference>
<dbReference type="AlphaFoldDB" id="A0A3D8M3R6"/>
<evidence type="ECO:0000313" key="2">
    <source>
        <dbReference type="EMBL" id="RDV24373.1"/>
    </source>
</evidence>
<keyword evidence="3" id="KW-1185">Reference proteome</keyword>
<proteinExistence type="predicted"/>
<dbReference type="PROSITE" id="PS51257">
    <property type="entry name" value="PROKAR_LIPOPROTEIN"/>
    <property type="match status" value="1"/>
</dbReference>
<comment type="caution">
    <text evidence="2">The sequence shown here is derived from an EMBL/GenBank/DDBJ whole genome shotgun (WGS) entry which is preliminary data.</text>
</comment>
<name>A0A3D8M3R6_9ALTE</name>
<keyword evidence="1" id="KW-0732">Signal</keyword>
<reference evidence="3" key="1">
    <citation type="submission" date="2018-08" db="EMBL/GenBank/DDBJ databases">
        <authorList>
            <person name="Zhang J."/>
            <person name="Du Z.-J."/>
        </authorList>
    </citation>
    <scope>NUCLEOTIDE SEQUENCE [LARGE SCALE GENOMIC DNA]</scope>
    <source>
        <strain evidence="3">KCTC 52655</strain>
    </source>
</reference>
<feature type="chain" id="PRO_5017589674" evidence="1">
    <location>
        <begin position="21"/>
        <end position="133"/>
    </location>
</feature>
<evidence type="ECO:0000256" key="1">
    <source>
        <dbReference type="SAM" id="SignalP"/>
    </source>
</evidence>